<dbReference type="GO" id="GO:0003700">
    <property type="term" value="F:DNA-binding transcription factor activity"/>
    <property type="evidence" value="ECO:0007669"/>
    <property type="project" value="InterPro"/>
</dbReference>
<dbReference type="EMBL" id="LPLZ01000069">
    <property type="protein sequence ID" value="KWN07716.1"/>
    <property type="molecule type" value="Genomic_DNA"/>
</dbReference>
<dbReference type="InterPro" id="IPR018062">
    <property type="entry name" value="HTH_AraC-typ_CS"/>
</dbReference>
<dbReference type="PANTHER" id="PTHR47893:SF1">
    <property type="entry name" value="REGULATORY PROTEIN PCHR"/>
    <property type="match status" value="1"/>
</dbReference>
<evidence type="ECO:0000313" key="8">
    <source>
        <dbReference type="Proteomes" id="UP000473571"/>
    </source>
</evidence>
<name>A0A104AUC5_9BURK</name>
<organism evidence="6 7">
    <name type="scientific">Burkholderia territorii</name>
    <dbReference type="NCBI Taxonomy" id="1503055"/>
    <lineage>
        <taxon>Bacteria</taxon>
        <taxon>Pseudomonadati</taxon>
        <taxon>Pseudomonadota</taxon>
        <taxon>Betaproteobacteria</taxon>
        <taxon>Burkholderiales</taxon>
        <taxon>Burkholderiaceae</taxon>
        <taxon>Burkholderia</taxon>
        <taxon>Burkholderia cepacia complex</taxon>
    </lineage>
</organism>
<dbReference type="InterPro" id="IPR053142">
    <property type="entry name" value="PchR_regulatory_protein"/>
</dbReference>
<dbReference type="Pfam" id="PF12833">
    <property type="entry name" value="HTH_18"/>
    <property type="match status" value="1"/>
</dbReference>
<accession>A0A104AUC5</accession>
<dbReference type="KEGG" id="btei:WS51_08605"/>
<reference evidence="5 8" key="2">
    <citation type="submission" date="2019-09" db="EMBL/GenBank/DDBJ databases">
        <title>Draft genome sequences of 48 bacterial type strains from the CCUG.</title>
        <authorList>
            <person name="Tunovic T."/>
            <person name="Pineiro-Iglesias B."/>
            <person name="Unosson C."/>
            <person name="Inganas E."/>
            <person name="Ohlen M."/>
            <person name="Cardew S."/>
            <person name="Jensie-Markopoulos S."/>
            <person name="Salva-Serra F."/>
            <person name="Jaen-Luchoro D."/>
            <person name="Karlsson R."/>
            <person name="Svensson-Stadler L."/>
            <person name="Chun J."/>
            <person name="Moore E."/>
        </authorList>
    </citation>
    <scope>NUCLEOTIDE SEQUENCE [LARGE SCALE GENOMIC DNA]</scope>
    <source>
        <strain evidence="5 8">CCUG 65687</strain>
    </source>
</reference>
<feature type="domain" description="HTH araC/xylS-type" evidence="4">
    <location>
        <begin position="211"/>
        <end position="312"/>
    </location>
</feature>
<dbReference type="AlphaFoldDB" id="A0A104AUC5"/>
<sequence length="320" mass="35637">MLVFHQMFDDADRHAEALRGWDQRYDQIGSGSYRSAIKHAEFAGVQLFQEAANVRIIQRGRLPSGHTVFGMPLTGSGTFAFGDARIELGTIVLARGGSPFELHSPDDMSLIGVVIDSELMQQIEDAADVRLDERALRRGVADVPVAARERASVQLATLLERMLSAPDAFDTARAQSQLRGEVANVLVDLLTYRMPEPSNRLTHACHADIVRRVHDYVIGHPEAPVDILSLCTQLRVSRRTMQNSFQSIVQTGPLNYTRSLRLAQVRRLLLDTRQSDLPISEAAARWGFIHLGHFANAYKAQFGELPSTTARRTVRGVKMR</sequence>
<dbReference type="InterPro" id="IPR018060">
    <property type="entry name" value="HTH_AraC"/>
</dbReference>
<dbReference type="GO" id="GO:0043565">
    <property type="term" value="F:sequence-specific DNA binding"/>
    <property type="evidence" value="ECO:0007669"/>
    <property type="project" value="InterPro"/>
</dbReference>
<dbReference type="PANTHER" id="PTHR47893">
    <property type="entry name" value="REGULATORY PROTEIN PCHR"/>
    <property type="match status" value="1"/>
</dbReference>
<keyword evidence="1" id="KW-0805">Transcription regulation</keyword>
<evidence type="ECO:0000259" key="4">
    <source>
        <dbReference type="PROSITE" id="PS01124"/>
    </source>
</evidence>
<evidence type="ECO:0000313" key="5">
    <source>
        <dbReference type="EMBL" id="KAB0685547.1"/>
    </source>
</evidence>
<dbReference type="GeneID" id="46198262"/>
<dbReference type="Proteomes" id="UP000068016">
    <property type="component" value="Unassembled WGS sequence"/>
</dbReference>
<comment type="caution">
    <text evidence="6">The sequence shown here is derived from an EMBL/GenBank/DDBJ whole genome shotgun (WGS) entry which is preliminary data.</text>
</comment>
<evidence type="ECO:0000256" key="2">
    <source>
        <dbReference type="ARBA" id="ARBA00023125"/>
    </source>
</evidence>
<dbReference type="Gene3D" id="1.10.10.60">
    <property type="entry name" value="Homeodomain-like"/>
    <property type="match status" value="1"/>
</dbReference>
<evidence type="ECO:0000256" key="3">
    <source>
        <dbReference type="ARBA" id="ARBA00023163"/>
    </source>
</evidence>
<dbReference type="SMART" id="SM00342">
    <property type="entry name" value="HTH_ARAC"/>
    <property type="match status" value="1"/>
</dbReference>
<dbReference type="Proteomes" id="UP000473571">
    <property type="component" value="Unassembled WGS sequence"/>
</dbReference>
<evidence type="ECO:0000313" key="7">
    <source>
        <dbReference type="Proteomes" id="UP000068016"/>
    </source>
</evidence>
<dbReference type="PROSITE" id="PS01124">
    <property type="entry name" value="HTH_ARAC_FAMILY_2"/>
    <property type="match status" value="1"/>
</dbReference>
<keyword evidence="3" id="KW-0804">Transcription</keyword>
<gene>
    <name evidence="5" type="ORF">F7R13_04050</name>
    <name evidence="6" type="ORF">WT83_24290</name>
</gene>
<dbReference type="InterPro" id="IPR009057">
    <property type="entry name" value="Homeodomain-like_sf"/>
</dbReference>
<dbReference type="RefSeq" id="WP_059769054.1">
    <property type="nucleotide sequence ID" value="NZ_CABVPO010000009.1"/>
</dbReference>
<dbReference type="EMBL" id="VZOL01000023">
    <property type="protein sequence ID" value="KAB0685547.1"/>
    <property type="molecule type" value="Genomic_DNA"/>
</dbReference>
<reference evidence="6 7" key="1">
    <citation type="submission" date="2015-11" db="EMBL/GenBank/DDBJ databases">
        <title>Expanding the genomic diversity of Burkholderia species for the development of highly accurate diagnostics.</title>
        <authorList>
            <person name="Sahl J."/>
            <person name="Keim P."/>
            <person name="Wagner D."/>
        </authorList>
    </citation>
    <scope>NUCLEOTIDE SEQUENCE [LARGE SCALE GENOMIC DNA]</scope>
    <source>
        <strain evidence="6 7">MSMB793WGS</strain>
    </source>
</reference>
<evidence type="ECO:0000313" key="6">
    <source>
        <dbReference type="EMBL" id="KWN07716.1"/>
    </source>
</evidence>
<evidence type="ECO:0000256" key="1">
    <source>
        <dbReference type="ARBA" id="ARBA00023015"/>
    </source>
</evidence>
<dbReference type="PROSITE" id="PS00041">
    <property type="entry name" value="HTH_ARAC_FAMILY_1"/>
    <property type="match status" value="1"/>
</dbReference>
<dbReference type="SUPFAM" id="SSF46689">
    <property type="entry name" value="Homeodomain-like"/>
    <property type="match status" value="1"/>
</dbReference>
<proteinExistence type="predicted"/>
<keyword evidence="2" id="KW-0238">DNA-binding</keyword>
<protein>
    <submittedName>
        <fullName evidence="6">AraC family transcriptional regulator</fullName>
    </submittedName>
    <submittedName>
        <fullName evidence="5">Helix-turn-helix domain-containing protein</fullName>
    </submittedName>
</protein>